<accession>A0ABR1BZW9</accession>
<dbReference type="EMBL" id="JAVFWL010000001">
    <property type="protein sequence ID" value="KAK6731872.1"/>
    <property type="molecule type" value="Genomic_DNA"/>
</dbReference>
<gene>
    <name evidence="1" type="primary">Necator_chrI.g4122</name>
    <name evidence="1" type="ORF">RB195_007993</name>
</gene>
<evidence type="ECO:0000313" key="1">
    <source>
        <dbReference type="EMBL" id="KAK6731872.1"/>
    </source>
</evidence>
<keyword evidence="2" id="KW-1185">Reference proteome</keyword>
<comment type="caution">
    <text evidence="1">The sequence shown here is derived from an EMBL/GenBank/DDBJ whole genome shotgun (WGS) entry which is preliminary data.</text>
</comment>
<reference evidence="1 2" key="1">
    <citation type="submission" date="2023-08" db="EMBL/GenBank/DDBJ databases">
        <title>A Necator americanus chromosomal reference genome.</title>
        <authorList>
            <person name="Ilik V."/>
            <person name="Petrzelkova K.J."/>
            <person name="Pardy F."/>
            <person name="Fuh T."/>
            <person name="Niatou-Singa F.S."/>
            <person name="Gouil Q."/>
            <person name="Baker L."/>
            <person name="Ritchie M.E."/>
            <person name="Jex A.R."/>
            <person name="Gazzola D."/>
            <person name="Li H."/>
            <person name="Toshio Fujiwara R."/>
            <person name="Zhan B."/>
            <person name="Aroian R.V."/>
            <person name="Pafco B."/>
            <person name="Schwarz E.M."/>
        </authorList>
    </citation>
    <scope>NUCLEOTIDE SEQUENCE [LARGE SCALE GENOMIC DNA]</scope>
    <source>
        <strain evidence="1 2">Aroian</strain>
        <tissue evidence="1">Whole animal</tissue>
    </source>
</reference>
<protein>
    <submittedName>
        <fullName evidence="1">Uncharacterized protein</fullName>
    </submittedName>
</protein>
<evidence type="ECO:0000313" key="2">
    <source>
        <dbReference type="Proteomes" id="UP001303046"/>
    </source>
</evidence>
<dbReference type="Proteomes" id="UP001303046">
    <property type="component" value="Unassembled WGS sequence"/>
</dbReference>
<organism evidence="1 2">
    <name type="scientific">Necator americanus</name>
    <name type="common">Human hookworm</name>
    <dbReference type="NCBI Taxonomy" id="51031"/>
    <lineage>
        <taxon>Eukaryota</taxon>
        <taxon>Metazoa</taxon>
        <taxon>Ecdysozoa</taxon>
        <taxon>Nematoda</taxon>
        <taxon>Chromadorea</taxon>
        <taxon>Rhabditida</taxon>
        <taxon>Rhabditina</taxon>
        <taxon>Rhabditomorpha</taxon>
        <taxon>Strongyloidea</taxon>
        <taxon>Ancylostomatidae</taxon>
        <taxon>Bunostominae</taxon>
        <taxon>Necator</taxon>
    </lineage>
</organism>
<sequence>MWTTSCCSVDCKPVLNVPQSATNLDRISKTTKELFERGRTLRFNPNALHIERLGAFTKARCKKALQMDLPNDRQKKILEAAQKTTILKKCLRNFCEYSTPLSALLSQESHLFSPRNGNHYGEALSNLFRSTIPVSSPTISTGEAPPRILLSKVVLDI</sequence>
<name>A0ABR1BZW9_NECAM</name>
<proteinExistence type="predicted"/>